<gene>
    <name evidence="9" type="primary">coq7</name>
    <name evidence="10" type="ORF">C7389_11015</name>
</gene>
<evidence type="ECO:0000256" key="8">
    <source>
        <dbReference type="ARBA" id="ARBA00023136"/>
    </source>
</evidence>
<feature type="binding site" evidence="9">
    <location>
        <position position="55"/>
    </location>
    <ligand>
        <name>Fe cation</name>
        <dbReference type="ChEBI" id="CHEBI:24875"/>
        <label>1</label>
    </ligand>
</feature>
<dbReference type="GO" id="GO:0046872">
    <property type="term" value="F:metal ion binding"/>
    <property type="evidence" value="ECO:0007669"/>
    <property type="project" value="UniProtKB-KW"/>
</dbReference>
<dbReference type="GO" id="GO:0005886">
    <property type="term" value="C:plasma membrane"/>
    <property type="evidence" value="ECO:0007669"/>
    <property type="project" value="UniProtKB-SubCell"/>
</dbReference>
<proteinExistence type="inferred from homology"/>
<keyword evidence="2 9" id="KW-1003">Cell membrane</keyword>
<accession>A0A4R6DXD8</accession>
<keyword evidence="10" id="KW-0830">Ubiquinone</keyword>
<keyword evidence="7 9" id="KW-0503">Monooxygenase</keyword>
<organism evidence="10 11">
    <name type="scientific">Azoarcus indigens</name>
    <dbReference type="NCBI Taxonomy" id="29545"/>
    <lineage>
        <taxon>Bacteria</taxon>
        <taxon>Pseudomonadati</taxon>
        <taxon>Pseudomonadota</taxon>
        <taxon>Betaproteobacteria</taxon>
        <taxon>Rhodocyclales</taxon>
        <taxon>Zoogloeaceae</taxon>
        <taxon>Azoarcus</taxon>
    </lineage>
</organism>
<dbReference type="OrthoDB" id="5192789at2"/>
<keyword evidence="3 9" id="KW-0831">Ubiquinone biosynthesis</keyword>
<feature type="binding site" evidence="9">
    <location>
        <position position="85"/>
    </location>
    <ligand>
        <name>Fe cation</name>
        <dbReference type="ChEBI" id="CHEBI:24875"/>
        <label>2</label>
    </ligand>
</feature>
<dbReference type="HAMAP" id="MF_01658">
    <property type="entry name" value="COQ7"/>
    <property type="match status" value="1"/>
</dbReference>
<dbReference type="Proteomes" id="UP000295129">
    <property type="component" value="Unassembled WGS sequence"/>
</dbReference>
<evidence type="ECO:0000313" key="10">
    <source>
        <dbReference type="EMBL" id="TDN49923.1"/>
    </source>
</evidence>
<dbReference type="GO" id="GO:0006744">
    <property type="term" value="P:ubiquinone biosynthetic process"/>
    <property type="evidence" value="ECO:0007669"/>
    <property type="project" value="UniProtKB-UniRule"/>
</dbReference>
<comment type="subcellular location">
    <subcellularLocation>
        <location evidence="9">Cell membrane</location>
        <topology evidence="9">Peripheral membrane protein</topology>
    </subcellularLocation>
</comment>
<dbReference type="Pfam" id="PF03232">
    <property type="entry name" value="COQ7"/>
    <property type="match status" value="1"/>
</dbReference>
<dbReference type="RefSeq" id="WP_133591901.1">
    <property type="nucleotide sequence ID" value="NZ_SNVV01000010.1"/>
</dbReference>
<comment type="pathway">
    <text evidence="1 9">Cofactor biosynthesis; ubiquinone biosynthesis.</text>
</comment>
<feature type="binding site" evidence="9">
    <location>
        <position position="172"/>
    </location>
    <ligand>
        <name>Fe cation</name>
        <dbReference type="ChEBI" id="CHEBI:24875"/>
        <label>2</label>
    </ligand>
</feature>
<reference evidence="10 11" key="1">
    <citation type="submission" date="2019-03" db="EMBL/GenBank/DDBJ databases">
        <title>Genomic Encyclopedia of Type Strains, Phase IV (KMG-IV): sequencing the most valuable type-strain genomes for metagenomic binning, comparative biology and taxonomic classification.</title>
        <authorList>
            <person name="Goeker M."/>
        </authorList>
    </citation>
    <scope>NUCLEOTIDE SEQUENCE [LARGE SCALE GENOMIC DNA]</scope>
    <source>
        <strain evidence="10 11">DSM 12121</strain>
    </source>
</reference>
<sequence length="206" mass="22877">MIDNAILQFDRALRTVFAPARSLRPVPGDDMPDAVMDDTQRKHVAGLMRINHCGEICAQALYQGQAIMSEDPATREALEQASREETEHLAWTEQRLGELGSRKSLLNPLWYGGALAIGLLAGRFGDRWNLGFLAETERQVEAHLKGHLDKLPEEDRKSRAILDQMKVDEAGHADTAVHLGAHELPAPVKVAMKVASKVMTRTAYYL</sequence>
<dbReference type="AlphaFoldDB" id="A0A4R6DXD8"/>
<dbReference type="EMBL" id="SNVV01000010">
    <property type="protein sequence ID" value="TDN49923.1"/>
    <property type="molecule type" value="Genomic_DNA"/>
</dbReference>
<dbReference type="GO" id="GO:0008682">
    <property type="term" value="F:3-demethoxyubiquinol 3-hydroxylase activity"/>
    <property type="evidence" value="ECO:0007669"/>
    <property type="project" value="UniProtKB-EC"/>
</dbReference>
<evidence type="ECO:0000256" key="9">
    <source>
        <dbReference type="HAMAP-Rule" id="MF_01658"/>
    </source>
</evidence>
<dbReference type="EC" id="1.14.99.60" evidence="9"/>
<name>A0A4R6DXD8_9RHOO</name>
<evidence type="ECO:0000256" key="4">
    <source>
        <dbReference type="ARBA" id="ARBA00022723"/>
    </source>
</evidence>
<keyword evidence="5 9" id="KW-0560">Oxidoreductase</keyword>
<feature type="binding site" evidence="9">
    <location>
        <position position="88"/>
    </location>
    <ligand>
        <name>Fe cation</name>
        <dbReference type="ChEBI" id="CHEBI:24875"/>
        <label>1</label>
    </ligand>
</feature>
<feature type="binding site" evidence="9">
    <location>
        <position position="85"/>
    </location>
    <ligand>
        <name>Fe cation</name>
        <dbReference type="ChEBI" id="CHEBI:24875"/>
        <label>1</label>
    </ligand>
</feature>
<comment type="cofactor">
    <cofactor evidence="9">
        <name>Fe cation</name>
        <dbReference type="ChEBI" id="CHEBI:24875"/>
    </cofactor>
    <text evidence="9">Binds 2 iron ions per subunit.</text>
</comment>
<comment type="similarity">
    <text evidence="9">Belongs to the COQ7 family.</text>
</comment>
<dbReference type="InterPro" id="IPR011566">
    <property type="entry name" value="Ubq_synth_Coq7"/>
</dbReference>
<dbReference type="UniPathway" id="UPA00232"/>
<protein>
    <recommendedName>
        <fullName evidence="9">3-demethoxyubiquinol 3-hydroxylase</fullName>
        <shortName evidence="9">DMQ hydroxylase</shortName>
        <ecNumber evidence="9">1.14.99.60</ecNumber>
    </recommendedName>
    <alternativeName>
        <fullName evidence="9">2-nonaprenyl-3-methyl-6-methoxy-1,4-benzoquinol hydroxylase</fullName>
    </alternativeName>
</protein>
<comment type="function">
    <text evidence="9">Catalyzes the hydroxylation of 2-nonaprenyl-3-methyl-6-methoxy-1,4-benzoquinol during ubiquinone biosynthesis.</text>
</comment>
<dbReference type="InterPro" id="IPR047809">
    <property type="entry name" value="COQ7_proteobact"/>
</dbReference>
<comment type="caution">
    <text evidence="10">The sequence shown here is derived from an EMBL/GenBank/DDBJ whole genome shotgun (WGS) entry which is preliminary data.</text>
</comment>
<evidence type="ECO:0000256" key="6">
    <source>
        <dbReference type="ARBA" id="ARBA00023004"/>
    </source>
</evidence>
<evidence type="ECO:0000256" key="7">
    <source>
        <dbReference type="ARBA" id="ARBA00023033"/>
    </source>
</evidence>
<dbReference type="PANTHER" id="PTHR11237">
    <property type="entry name" value="COENZYME Q10 BIOSYNTHESIS PROTEIN 7"/>
    <property type="match status" value="1"/>
</dbReference>
<feature type="binding site" evidence="9">
    <location>
        <position position="169"/>
    </location>
    <ligand>
        <name>Fe cation</name>
        <dbReference type="ChEBI" id="CHEBI:24875"/>
        <label>1</label>
    </ligand>
</feature>
<feature type="binding site" evidence="9">
    <location>
        <position position="169"/>
    </location>
    <ligand>
        <name>Fe cation</name>
        <dbReference type="ChEBI" id="CHEBI:24875"/>
        <label>2</label>
    </ligand>
</feature>
<keyword evidence="4 9" id="KW-0479">Metal-binding</keyword>
<dbReference type="SUPFAM" id="SSF47240">
    <property type="entry name" value="Ferritin-like"/>
    <property type="match status" value="1"/>
</dbReference>
<dbReference type="PANTHER" id="PTHR11237:SF4">
    <property type="entry name" value="5-DEMETHOXYUBIQUINONE HYDROXYLASE, MITOCHONDRIAL"/>
    <property type="match status" value="1"/>
</dbReference>
<evidence type="ECO:0000256" key="2">
    <source>
        <dbReference type="ARBA" id="ARBA00022475"/>
    </source>
</evidence>
<dbReference type="Gene3D" id="1.20.1260.10">
    <property type="match status" value="1"/>
</dbReference>
<dbReference type="InterPro" id="IPR012347">
    <property type="entry name" value="Ferritin-like"/>
</dbReference>
<keyword evidence="11" id="KW-1185">Reference proteome</keyword>
<evidence type="ECO:0000256" key="1">
    <source>
        <dbReference type="ARBA" id="ARBA00004749"/>
    </source>
</evidence>
<comment type="catalytic activity">
    <reaction evidence="9">
        <text>a 5-methoxy-2-methyl-3-(all-trans-polyprenyl)benzene-1,4-diol + AH2 + O2 = a 3-demethylubiquinol + A + H2O</text>
        <dbReference type="Rhea" id="RHEA:50908"/>
        <dbReference type="Rhea" id="RHEA-COMP:10859"/>
        <dbReference type="Rhea" id="RHEA-COMP:10914"/>
        <dbReference type="ChEBI" id="CHEBI:13193"/>
        <dbReference type="ChEBI" id="CHEBI:15377"/>
        <dbReference type="ChEBI" id="CHEBI:15379"/>
        <dbReference type="ChEBI" id="CHEBI:17499"/>
        <dbReference type="ChEBI" id="CHEBI:84167"/>
        <dbReference type="ChEBI" id="CHEBI:84422"/>
        <dbReference type="EC" id="1.14.99.60"/>
    </reaction>
</comment>
<dbReference type="InterPro" id="IPR009078">
    <property type="entry name" value="Ferritin-like_SF"/>
</dbReference>
<keyword evidence="8 9" id="KW-0472">Membrane</keyword>
<evidence type="ECO:0000256" key="3">
    <source>
        <dbReference type="ARBA" id="ARBA00022688"/>
    </source>
</evidence>
<evidence type="ECO:0000256" key="5">
    <source>
        <dbReference type="ARBA" id="ARBA00023002"/>
    </source>
</evidence>
<keyword evidence="6 9" id="KW-0408">Iron</keyword>
<dbReference type="CDD" id="cd01042">
    <property type="entry name" value="DMQH"/>
    <property type="match status" value="1"/>
</dbReference>
<feature type="binding site" evidence="9">
    <location>
        <position position="137"/>
    </location>
    <ligand>
        <name>Fe cation</name>
        <dbReference type="ChEBI" id="CHEBI:24875"/>
        <label>2</label>
    </ligand>
</feature>
<dbReference type="NCBIfam" id="NF033656">
    <property type="entry name" value="DMQ_monoox_COQ7"/>
    <property type="match status" value="1"/>
</dbReference>
<evidence type="ECO:0000313" key="11">
    <source>
        <dbReference type="Proteomes" id="UP000295129"/>
    </source>
</evidence>